<dbReference type="AlphaFoldDB" id="A0A8S1J6U3"/>
<accession>A0A8S1J6U3</accession>
<organism evidence="1 2">
    <name type="scientific">Ostreobium quekettii</name>
    <dbReference type="NCBI Taxonomy" id="121088"/>
    <lineage>
        <taxon>Eukaryota</taxon>
        <taxon>Viridiplantae</taxon>
        <taxon>Chlorophyta</taxon>
        <taxon>core chlorophytes</taxon>
        <taxon>Ulvophyceae</taxon>
        <taxon>TCBD clade</taxon>
        <taxon>Bryopsidales</taxon>
        <taxon>Ostreobineae</taxon>
        <taxon>Ostreobiaceae</taxon>
        <taxon>Ostreobium</taxon>
    </lineage>
</organism>
<evidence type="ECO:0000313" key="2">
    <source>
        <dbReference type="Proteomes" id="UP000708148"/>
    </source>
</evidence>
<dbReference type="EMBL" id="CAJHUC010000980">
    <property type="protein sequence ID" value="CAD7699252.1"/>
    <property type="molecule type" value="Genomic_DNA"/>
</dbReference>
<proteinExistence type="predicted"/>
<sequence length="125" mass="13582">MGLAIRDGAFPSPRRLARNLSFSDPTRPVGSIWIKGGLREMLAAHVEGEDTRLRSVLHSQAQLKDALHQVLEEVAGMKAATSSLPASKAFGQKLEKLLTRLKAIQQSLGRVQATLDKLEGRARAS</sequence>
<dbReference type="Proteomes" id="UP000708148">
    <property type="component" value="Unassembled WGS sequence"/>
</dbReference>
<evidence type="ECO:0008006" key="3">
    <source>
        <dbReference type="Google" id="ProtNLM"/>
    </source>
</evidence>
<reference evidence="1" key="1">
    <citation type="submission" date="2020-12" db="EMBL/GenBank/DDBJ databases">
        <authorList>
            <person name="Iha C."/>
        </authorList>
    </citation>
    <scope>NUCLEOTIDE SEQUENCE</scope>
</reference>
<comment type="caution">
    <text evidence="1">The sequence shown here is derived from an EMBL/GenBank/DDBJ whole genome shotgun (WGS) entry which is preliminary data.</text>
</comment>
<gene>
    <name evidence="1" type="ORF">OSTQU699_LOCUS4611</name>
</gene>
<evidence type="ECO:0000313" key="1">
    <source>
        <dbReference type="EMBL" id="CAD7699252.1"/>
    </source>
</evidence>
<keyword evidence="2" id="KW-1185">Reference proteome</keyword>
<name>A0A8S1J6U3_9CHLO</name>
<protein>
    <recommendedName>
        <fullName evidence="3">Biogenesis of lysosome-related organelles complex 1 subunit 7</fullName>
    </recommendedName>
</protein>